<keyword evidence="3" id="KW-1185">Reference proteome</keyword>
<feature type="transmembrane region" description="Helical" evidence="1">
    <location>
        <begin position="155"/>
        <end position="177"/>
    </location>
</feature>
<keyword evidence="1" id="KW-1133">Transmembrane helix</keyword>
<reference evidence="2 3" key="1">
    <citation type="submission" date="2020-10" db="EMBL/GenBank/DDBJ databases">
        <title>Sequencing the genomes of 1000 actinobacteria strains.</title>
        <authorList>
            <person name="Klenk H.-P."/>
        </authorList>
    </citation>
    <scope>NUCLEOTIDE SEQUENCE [LARGE SCALE GENOMIC DNA]</scope>
    <source>
        <strain evidence="2 3">DSM 44653</strain>
    </source>
</reference>
<dbReference type="NCBIfam" id="NF041646">
    <property type="entry name" value="VC0807_fam"/>
    <property type="match status" value="1"/>
</dbReference>
<name>A0ABR9HYL5_9PSEU</name>
<feature type="transmembrane region" description="Helical" evidence="1">
    <location>
        <begin position="183"/>
        <end position="202"/>
    </location>
</feature>
<evidence type="ECO:0000313" key="3">
    <source>
        <dbReference type="Proteomes" id="UP000631670"/>
    </source>
</evidence>
<feature type="transmembrane region" description="Helical" evidence="1">
    <location>
        <begin position="99"/>
        <end position="119"/>
    </location>
</feature>
<evidence type="ECO:0008006" key="4">
    <source>
        <dbReference type="Google" id="ProtNLM"/>
    </source>
</evidence>
<feature type="transmembrane region" description="Helical" evidence="1">
    <location>
        <begin position="70"/>
        <end position="87"/>
    </location>
</feature>
<dbReference type="EMBL" id="JADBEG010000001">
    <property type="protein sequence ID" value="MBE1496036.1"/>
    <property type="molecule type" value="Genomic_DNA"/>
</dbReference>
<keyword evidence="1" id="KW-0812">Transmembrane</keyword>
<gene>
    <name evidence="2" type="ORF">H4696_003136</name>
</gene>
<evidence type="ECO:0000313" key="2">
    <source>
        <dbReference type="EMBL" id="MBE1496036.1"/>
    </source>
</evidence>
<organism evidence="2 3">
    <name type="scientific">Amycolatopsis lexingtonensis</name>
    <dbReference type="NCBI Taxonomy" id="218822"/>
    <lineage>
        <taxon>Bacteria</taxon>
        <taxon>Bacillati</taxon>
        <taxon>Actinomycetota</taxon>
        <taxon>Actinomycetes</taxon>
        <taxon>Pseudonocardiales</taxon>
        <taxon>Pseudonocardiaceae</taxon>
        <taxon>Amycolatopsis</taxon>
    </lineage>
</organism>
<evidence type="ECO:0000256" key="1">
    <source>
        <dbReference type="SAM" id="Phobius"/>
    </source>
</evidence>
<keyword evidence="1" id="KW-0472">Membrane</keyword>
<dbReference type="RefSeq" id="WP_086861646.1">
    <property type="nucleotide sequence ID" value="NZ_JADBEG010000001.1"/>
</dbReference>
<accession>A0ABR9HYL5</accession>
<dbReference type="Proteomes" id="UP000631670">
    <property type="component" value="Unassembled WGS sequence"/>
</dbReference>
<comment type="caution">
    <text evidence="2">The sequence shown here is derived from an EMBL/GenBank/DDBJ whole genome shotgun (WGS) entry which is preliminary data.</text>
</comment>
<sequence length="216" mass="22763">MQQPAEAGPAASAARTLIGTLAFDVGMPVAAYFVAGLVGASTYQALLTGTVVAGLRVLWVVARQRRIEPFAVFLLLMFGASLVLAFVSGDARLLLAKDAATSLLAGLVMAGSCLVRRPFAYYAAERMARSAGRTEQFRAAAAAPGGQAHWYRISLVWGIALLTDSLVRVAAIYLLPVDVAADLSQVLMVAVYVGLVPWTLFATSSRKKSLAMAARS</sequence>
<feature type="transmembrane region" description="Helical" evidence="1">
    <location>
        <begin position="29"/>
        <end position="58"/>
    </location>
</feature>
<proteinExistence type="predicted"/>
<protein>
    <recommendedName>
        <fullName evidence="4">Intracellular septation protein A</fullName>
    </recommendedName>
</protein>